<sequence length="107" mass="11910">MFPFKDLKVLTGLACGQCLFVSESVKCMQVHPSECHKDTPTPKFWPACKMQQLSRGGPGHALFPDHDSTTPIPSIPIHDTIIHLGQEMKEVSTSGMQQDECIISPWF</sequence>
<gene>
    <name evidence="1" type="ORF">M404DRAFT_155088</name>
</gene>
<dbReference type="OrthoDB" id="2676161at2759"/>
<evidence type="ECO:0000313" key="1">
    <source>
        <dbReference type="EMBL" id="KIN99536.1"/>
    </source>
</evidence>
<dbReference type="HOGENOM" id="CLU_2211063_0_0_1"/>
<dbReference type="InParanoid" id="A0A0C3JPW0"/>
<accession>A0A0C3JPW0</accession>
<proteinExistence type="predicted"/>
<reference evidence="1 2" key="1">
    <citation type="submission" date="2014-04" db="EMBL/GenBank/DDBJ databases">
        <authorList>
            <consortium name="DOE Joint Genome Institute"/>
            <person name="Kuo A."/>
            <person name="Kohler A."/>
            <person name="Costa M.D."/>
            <person name="Nagy L.G."/>
            <person name="Floudas D."/>
            <person name="Copeland A."/>
            <person name="Barry K.W."/>
            <person name="Cichocki N."/>
            <person name="Veneault-Fourrey C."/>
            <person name="LaButti K."/>
            <person name="Lindquist E.A."/>
            <person name="Lipzen A."/>
            <person name="Lundell T."/>
            <person name="Morin E."/>
            <person name="Murat C."/>
            <person name="Sun H."/>
            <person name="Tunlid A."/>
            <person name="Henrissat B."/>
            <person name="Grigoriev I.V."/>
            <person name="Hibbett D.S."/>
            <person name="Martin F."/>
            <person name="Nordberg H.P."/>
            <person name="Cantor M.N."/>
            <person name="Hua S.X."/>
        </authorList>
    </citation>
    <scope>NUCLEOTIDE SEQUENCE [LARGE SCALE GENOMIC DNA]</scope>
    <source>
        <strain evidence="1 2">Marx 270</strain>
    </source>
</reference>
<reference evidence="2" key="2">
    <citation type="submission" date="2015-01" db="EMBL/GenBank/DDBJ databases">
        <title>Evolutionary Origins and Diversification of the Mycorrhizal Mutualists.</title>
        <authorList>
            <consortium name="DOE Joint Genome Institute"/>
            <consortium name="Mycorrhizal Genomics Consortium"/>
            <person name="Kohler A."/>
            <person name="Kuo A."/>
            <person name="Nagy L.G."/>
            <person name="Floudas D."/>
            <person name="Copeland A."/>
            <person name="Barry K.W."/>
            <person name="Cichocki N."/>
            <person name="Veneault-Fourrey C."/>
            <person name="LaButti K."/>
            <person name="Lindquist E.A."/>
            <person name="Lipzen A."/>
            <person name="Lundell T."/>
            <person name="Morin E."/>
            <person name="Murat C."/>
            <person name="Riley R."/>
            <person name="Ohm R."/>
            <person name="Sun H."/>
            <person name="Tunlid A."/>
            <person name="Henrissat B."/>
            <person name="Grigoriev I.V."/>
            <person name="Hibbett D.S."/>
            <person name="Martin F."/>
        </authorList>
    </citation>
    <scope>NUCLEOTIDE SEQUENCE [LARGE SCALE GENOMIC DNA]</scope>
    <source>
        <strain evidence="2">Marx 270</strain>
    </source>
</reference>
<protein>
    <submittedName>
        <fullName evidence="1">Uncharacterized protein</fullName>
    </submittedName>
</protein>
<dbReference type="Proteomes" id="UP000054217">
    <property type="component" value="Unassembled WGS sequence"/>
</dbReference>
<organism evidence="1 2">
    <name type="scientific">Pisolithus tinctorius Marx 270</name>
    <dbReference type="NCBI Taxonomy" id="870435"/>
    <lineage>
        <taxon>Eukaryota</taxon>
        <taxon>Fungi</taxon>
        <taxon>Dikarya</taxon>
        <taxon>Basidiomycota</taxon>
        <taxon>Agaricomycotina</taxon>
        <taxon>Agaricomycetes</taxon>
        <taxon>Agaricomycetidae</taxon>
        <taxon>Boletales</taxon>
        <taxon>Sclerodermatineae</taxon>
        <taxon>Pisolithaceae</taxon>
        <taxon>Pisolithus</taxon>
    </lineage>
</organism>
<evidence type="ECO:0000313" key="2">
    <source>
        <dbReference type="Proteomes" id="UP000054217"/>
    </source>
</evidence>
<name>A0A0C3JPW0_PISTI</name>
<dbReference type="AlphaFoldDB" id="A0A0C3JPW0"/>
<keyword evidence="2" id="KW-1185">Reference proteome</keyword>
<dbReference type="EMBL" id="KN832004">
    <property type="protein sequence ID" value="KIN99536.1"/>
    <property type="molecule type" value="Genomic_DNA"/>
</dbReference>